<dbReference type="PIRSF" id="PIRSF005739">
    <property type="entry name" value="O-mtase"/>
    <property type="match status" value="1"/>
</dbReference>
<dbReference type="InterPro" id="IPR036388">
    <property type="entry name" value="WH-like_DNA-bd_sf"/>
</dbReference>
<dbReference type="PANTHER" id="PTHR43712">
    <property type="entry name" value="PUTATIVE (AFU_ORTHOLOGUE AFUA_4G14580)-RELATED"/>
    <property type="match status" value="1"/>
</dbReference>
<proteinExistence type="predicted"/>
<keyword evidence="2" id="KW-0808">Transferase</keyword>
<comment type="caution">
    <text evidence="7">The sequence shown here is derived from an EMBL/GenBank/DDBJ whole genome shotgun (WGS) entry which is preliminary data.</text>
</comment>
<dbReference type="SUPFAM" id="SSF46785">
    <property type="entry name" value="Winged helix' DNA-binding domain"/>
    <property type="match status" value="1"/>
</dbReference>
<name>A0AAE0DNV7_9LECA</name>
<dbReference type="GO" id="GO:0008171">
    <property type="term" value="F:O-methyltransferase activity"/>
    <property type="evidence" value="ECO:0007669"/>
    <property type="project" value="InterPro"/>
</dbReference>
<feature type="domain" description="O-methyltransferase C-terminal" evidence="5">
    <location>
        <begin position="159"/>
        <end position="301"/>
    </location>
</feature>
<evidence type="ECO:0000256" key="2">
    <source>
        <dbReference type="ARBA" id="ARBA00022679"/>
    </source>
</evidence>
<keyword evidence="8" id="KW-1185">Reference proteome</keyword>
<dbReference type="EMBL" id="JASNWA010000004">
    <property type="protein sequence ID" value="KAK3176757.1"/>
    <property type="molecule type" value="Genomic_DNA"/>
</dbReference>
<organism evidence="7 8">
    <name type="scientific">Lepraria neglecta</name>
    <dbReference type="NCBI Taxonomy" id="209136"/>
    <lineage>
        <taxon>Eukaryota</taxon>
        <taxon>Fungi</taxon>
        <taxon>Dikarya</taxon>
        <taxon>Ascomycota</taxon>
        <taxon>Pezizomycotina</taxon>
        <taxon>Lecanoromycetes</taxon>
        <taxon>OSLEUM clade</taxon>
        <taxon>Lecanoromycetidae</taxon>
        <taxon>Lecanorales</taxon>
        <taxon>Lecanorineae</taxon>
        <taxon>Stereocaulaceae</taxon>
        <taxon>Lepraria</taxon>
    </lineage>
</organism>
<dbReference type="InterPro" id="IPR001077">
    <property type="entry name" value="COMT_C"/>
</dbReference>
<evidence type="ECO:0000313" key="8">
    <source>
        <dbReference type="Proteomes" id="UP001276659"/>
    </source>
</evidence>
<feature type="active site" description="Proton acceptor" evidence="4">
    <location>
        <position position="231"/>
    </location>
</feature>
<evidence type="ECO:0000256" key="3">
    <source>
        <dbReference type="ARBA" id="ARBA00022691"/>
    </source>
</evidence>
<dbReference type="Gene3D" id="1.10.10.10">
    <property type="entry name" value="Winged helix-like DNA-binding domain superfamily/Winged helix DNA-binding domain"/>
    <property type="match status" value="1"/>
</dbReference>
<dbReference type="InterPro" id="IPR012967">
    <property type="entry name" value="COMT_dimerisation"/>
</dbReference>
<sequence length="326" mass="36362">MALRIASDMKLFDAAAKANGGEVRIEQLAAATGADLLLITRIMRMLVGMGVFKEVGKDTFMSTPLAATYVTGSPLTDAVTHMLPEYFEERGFQSPSDAYDGPFQYAMSSKSHYFEWLESTPKHQQAFNTLMGISRMNRGEEWFDFYPVEKKLRVADTETLLVDIGGGLGHDLVAFKQRFPQLPGKLIVHDLPIVIDDVKNQPSGIEAMKHDFFTPQPIKGAKAYYLRTVLHDWPDKQAREILSNIRAVMNKDSILLINENALPDSNVPLYPAELDMSMMVLSSSLDRTQTQFKELLDSAGLDLVQVWTPKVIIPGSGTLFEAILKT</sequence>
<dbReference type="PANTHER" id="PTHR43712:SF11">
    <property type="entry name" value="O-METHYLTRANSFERASE (AFU_ORTHOLOGUE AFUA_2G17820)-RELATED"/>
    <property type="match status" value="1"/>
</dbReference>
<dbReference type="GO" id="GO:0032259">
    <property type="term" value="P:methylation"/>
    <property type="evidence" value="ECO:0007669"/>
    <property type="project" value="UniProtKB-KW"/>
</dbReference>
<reference evidence="7" key="1">
    <citation type="submission" date="2022-11" db="EMBL/GenBank/DDBJ databases">
        <title>Chromosomal genome sequence assembly and mating type (MAT) locus characterization of the leprose asexual lichenized fungus Lepraria neglecta (Nyl.) Erichsen.</title>
        <authorList>
            <person name="Allen J.L."/>
            <person name="Pfeffer B."/>
        </authorList>
    </citation>
    <scope>NUCLEOTIDE SEQUENCE</scope>
    <source>
        <strain evidence="7">Allen 5258</strain>
    </source>
</reference>
<feature type="domain" description="O-methyltransferase dimerisation" evidence="6">
    <location>
        <begin position="1"/>
        <end position="71"/>
    </location>
</feature>
<evidence type="ECO:0000313" key="7">
    <source>
        <dbReference type="EMBL" id="KAK3176757.1"/>
    </source>
</evidence>
<dbReference type="GO" id="GO:0046983">
    <property type="term" value="F:protein dimerization activity"/>
    <property type="evidence" value="ECO:0007669"/>
    <property type="project" value="InterPro"/>
</dbReference>
<keyword evidence="1" id="KW-0489">Methyltransferase</keyword>
<keyword evidence="3" id="KW-0949">S-adenosyl-L-methionine</keyword>
<evidence type="ECO:0000259" key="6">
    <source>
        <dbReference type="Pfam" id="PF08100"/>
    </source>
</evidence>
<dbReference type="AlphaFoldDB" id="A0AAE0DNV7"/>
<dbReference type="InterPro" id="IPR016461">
    <property type="entry name" value="COMT-like"/>
</dbReference>
<protein>
    <recommendedName>
        <fullName evidence="9">S-adenosyl-L-methionine-dependent methyltransferase</fullName>
    </recommendedName>
</protein>
<evidence type="ECO:0000259" key="5">
    <source>
        <dbReference type="Pfam" id="PF00891"/>
    </source>
</evidence>
<accession>A0AAE0DNV7</accession>
<evidence type="ECO:0008006" key="9">
    <source>
        <dbReference type="Google" id="ProtNLM"/>
    </source>
</evidence>
<evidence type="ECO:0000256" key="4">
    <source>
        <dbReference type="PIRSR" id="PIRSR005739-1"/>
    </source>
</evidence>
<dbReference type="Pfam" id="PF08100">
    <property type="entry name" value="Dimerisation"/>
    <property type="match status" value="1"/>
</dbReference>
<dbReference type="Pfam" id="PF00891">
    <property type="entry name" value="Methyltransf_2"/>
    <property type="match status" value="1"/>
</dbReference>
<dbReference type="InterPro" id="IPR029063">
    <property type="entry name" value="SAM-dependent_MTases_sf"/>
</dbReference>
<dbReference type="SUPFAM" id="SSF53335">
    <property type="entry name" value="S-adenosyl-L-methionine-dependent methyltransferases"/>
    <property type="match status" value="1"/>
</dbReference>
<gene>
    <name evidence="7" type="ORF">OEA41_008082</name>
</gene>
<evidence type="ECO:0000256" key="1">
    <source>
        <dbReference type="ARBA" id="ARBA00022603"/>
    </source>
</evidence>
<dbReference type="Gene3D" id="3.40.50.150">
    <property type="entry name" value="Vaccinia Virus protein VP39"/>
    <property type="match status" value="1"/>
</dbReference>
<dbReference type="Proteomes" id="UP001276659">
    <property type="component" value="Unassembled WGS sequence"/>
</dbReference>
<dbReference type="InterPro" id="IPR036390">
    <property type="entry name" value="WH_DNA-bd_sf"/>
</dbReference>
<dbReference type="PROSITE" id="PS51683">
    <property type="entry name" value="SAM_OMT_II"/>
    <property type="match status" value="1"/>
</dbReference>